<comment type="caution">
    <text evidence="8">The sequence shown here is derived from an EMBL/GenBank/DDBJ whole genome shotgun (WGS) entry which is preliminary data.</text>
</comment>
<evidence type="ECO:0000259" key="7">
    <source>
        <dbReference type="SMART" id="SM00014"/>
    </source>
</evidence>
<evidence type="ECO:0000256" key="4">
    <source>
        <dbReference type="ARBA" id="ARBA00022989"/>
    </source>
</evidence>
<comment type="subcellular location">
    <subcellularLocation>
        <location evidence="1">Membrane</location>
        <topology evidence="1">Multi-pass membrane protein</topology>
    </subcellularLocation>
</comment>
<dbReference type="STRING" id="1231657.A0A1Y1ZTI6"/>
<dbReference type="Gene3D" id="1.20.144.10">
    <property type="entry name" value="Phosphatidic acid phosphatase type 2/haloperoxidase"/>
    <property type="match status" value="1"/>
</dbReference>
<dbReference type="GO" id="GO:0004601">
    <property type="term" value="F:peroxidase activity"/>
    <property type="evidence" value="ECO:0007669"/>
    <property type="project" value="UniProtKB-KW"/>
</dbReference>
<dbReference type="InterPro" id="IPR043216">
    <property type="entry name" value="PAP-like"/>
</dbReference>
<dbReference type="GO" id="GO:0008195">
    <property type="term" value="F:phosphatidate phosphatase activity"/>
    <property type="evidence" value="ECO:0007669"/>
    <property type="project" value="TreeGrafter"/>
</dbReference>
<feature type="transmembrane region" description="Helical" evidence="6">
    <location>
        <begin position="34"/>
        <end position="51"/>
    </location>
</feature>
<keyword evidence="8" id="KW-0575">Peroxidase</keyword>
<dbReference type="CDD" id="cd03390">
    <property type="entry name" value="PAP2_containing_1_like"/>
    <property type="match status" value="1"/>
</dbReference>
<protein>
    <submittedName>
        <fullName evidence="8">Phosphatidic acid phosphatase type 2/haloperoxidase</fullName>
    </submittedName>
</protein>
<feature type="transmembrane region" description="Helical" evidence="6">
    <location>
        <begin position="84"/>
        <end position="106"/>
    </location>
</feature>
<dbReference type="SMART" id="SM00014">
    <property type="entry name" value="acidPPc"/>
    <property type="match status" value="1"/>
</dbReference>
<keyword evidence="3 6" id="KW-0812">Transmembrane</keyword>
<dbReference type="InterPro" id="IPR000326">
    <property type="entry name" value="PAP2/HPO"/>
</dbReference>
<keyword evidence="4 6" id="KW-1133">Transmembrane helix</keyword>
<dbReference type="PANTHER" id="PTHR10165:SF84">
    <property type="entry name" value="PHOSPHATIDIC ACID PHOSPHATASE BETA"/>
    <property type="match status" value="1"/>
</dbReference>
<evidence type="ECO:0000256" key="6">
    <source>
        <dbReference type="SAM" id="Phobius"/>
    </source>
</evidence>
<dbReference type="EMBL" id="MCFA01000042">
    <property type="protein sequence ID" value="ORY13357.1"/>
    <property type="molecule type" value="Genomic_DNA"/>
</dbReference>
<dbReference type="GO" id="GO:0006644">
    <property type="term" value="P:phospholipid metabolic process"/>
    <property type="evidence" value="ECO:0007669"/>
    <property type="project" value="InterPro"/>
</dbReference>
<keyword evidence="9" id="KW-1185">Reference proteome</keyword>
<feature type="transmembrane region" description="Helical" evidence="6">
    <location>
        <begin position="185"/>
        <end position="203"/>
    </location>
</feature>
<evidence type="ECO:0000256" key="3">
    <source>
        <dbReference type="ARBA" id="ARBA00022692"/>
    </source>
</evidence>
<dbReference type="Pfam" id="PF01569">
    <property type="entry name" value="PAP2"/>
    <property type="match status" value="1"/>
</dbReference>
<dbReference type="InterPro" id="IPR036938">
    <property type="entry name" value="PAP2/HPO_sf"/>
</dbReference>
<feature type="non-terminal residue" evidence="8">
    <location>
        <position position="281"/>
    </location>
</feature>
<sequence length="281" mass="32421">MTKKAKKEKQKRDYFLFKDSPPFIFWLKESWNDLLFFALSGAVALVIYTALDPLGPRYFPLTYVGQVIFPQLAYPYMKEYVPTWLSAVVSNLVPFAFIGLISIFWIGDFWDCDSAIMGQSYAMSAATLFQSLLKYLIGGFRPHFLEVCDPHPGIPEGYQNIYYDTSICRGNSKHIKEAMASFPSGHATAAFAGFIFLALWINAKFKVFADYQTRYWQTLLFTCPIAIACLIAASKTIDYWHHWSDIIAGAIIGTFFAFWGYRQVYRSVFDWRYNHEPLPRH</sequence>
<dbReference type="SUPFAM" id="SSF48317">
    <property type="entry name" value="Acid phosphatase/Vanadium-dependent haloperoxidase"/>
    <property type="match status" value="1"/>
</dbReference>
<name>A0A1Y1ZTI6_9PLEO</name>
<evidence type="ECO:0000313" key="9">
    <source>
        <dbReference type="Proteomes" id="UP000193144"/>
    </source>
</evidence>
<dbReference type="OrthoDB" id="10030083at2759"/>
<dbReference type="PANTHER" id="PTHR10165">
    <property type="entry name" value="LIPID PHOSPHATE PHOSPHATASE"/>
    <property type="match status" value="1"/>
</dbReference>
<feature type="domain" description="Phosphatidic acid phosphatase type 2/haloperoxidase" evidence="7">
    <location>
        <begin position="115"/>
        <end position="261"/>
    </location>
</feature>
<reference evidence="8 9" key="1">
    <citation type="submission" date="2016-07" db="EMBL/GenBank/DDBJ databases">
        <title>Pervasive Adenine N6-methylation of Active Genes in Fungi.</title>
        <authorList>
            <consortium name="DOE Joint Genome Institute"/>
            <person name="Mondo S.J."/>
            <person name="Dannebaum R.O."/>
            <person name="Kuo R.C."/>
            <person name="Labutti K."/>
            <person name="Haridas S."/>
            <person name="Kuo A."/>
            <person name="Salamov A."/>
            <person name="Ahrendt S.R."/>
            <person name="Lipzen A."/>
            <person name="Sullivan W."/>
            <person name="Andreopoulos W.B."/>
            <person name="Clum A."/>
            <person name="Lindquist E."/>
            <person name="Daum C."/>
            <person name="Ramamoorthy G.K."/>
            <person name="Gryganskyi A."/>
            <person name="Culley D."/>
            <person name="Magnuson J.K."/>
            <person name="James T.Y."/>
            <person name="O'Malley M.A."/>
            <person name="Stajich J.E."/>
            <person name="Spatafora J.W."/>
            <person name="Visel A."/>
            <person name="Grigoriev I.V."/>
        </authorList>
    </citation>
    <scope>NUCLEOTIDE SEQUENCE [LARGE SCALE GENOMIC DNA]</scope>
    <source>
        <strain evidence="8 9">CBS 115471</strain>
    </source>
</reference>
<evidence type="ECO:0000256" key="1">
    <source>
        <dbReference type="ARBA" id="ARBA00004141"/>
    </source>
</evidence>
<proteinExistence type="inferred from homology"/>
<feature type="transmembrane region" description="Helical" evidence="6">
    <location>
        <begin position="215"/>
        <end position="234"/>
    </location>
</feature>
<keyword evidence="5 6" id="KW-0472">Membrane</keyword>
<organism evidence="8 9">
    <name type="scientific">Clohesyomyces aquaticus</name>
    <dbReference type="NCBI Taxonomy" id="1231657"/>
    <lineage>
        <taxon>Eukaryota</taxon>
        <taxon>Fungi</taxon>
        <taxon>Dikarya</taxon>
        <taxon>Ascomycota</taxon>
        <taxon>Pezizomycotina</taxon>
        <taxon>Dothideomycetes</taxon>
        <taxon>Pleosporomycetidae</taxon>
        <taxon>Pleosporales</taxon>
        <taxon>Lindgomycetaceae</taxon>
        <taxon>Clohesyomyces</taxon>
    </lineage>
</organism>
<dbReference type="GO" id="GO:0016020">
    <property type="term" value="C:membrane"/>
    <property type="evidence" value="ECO:0007669"/>
    <property type="project" value="UniProtKB-SubCell"/>
</dbReference>
<dbReference type="AlphaFoldDB" id="A0A1Y1ZTI6"/>
<feature type="transmembrane region" description="Helical" evidence="6">
    <location>
        <begin position="240"/>
        <end position="261"/>
    </location>
</feature>
<evidence type="ECO:0000256" key="2">
    <source>
        <dbReference type="ARBA" id="ARBA00008816"/>
    </source>
</evidence>
<evidence type="ECO:0000256" key="5">
    <source>
        <dbReference type="ARBA" id="ARBA00023136"/>
    </source>
</evidence>
<gene>
    <name evidence="8" type="ORF">BCR34DRAFT_481080</name>
</gene>
<dbReference type="Proteomes" id="UP000193144">
    <property type="component" value="Unassembled WGS sequence"/>
</dbReference>
<comment type="similarity">
    <text evidence="2">Belongs to the PA-phosphatase related phosphoesterase family.</text>
</comment>
<keyword evidence="8" id="KW-0560">Oxidoreductase</keyword>
<evidence type="ECO:0000313" key="8">
    <source>
        <dbReference type="EMBL" id="ORY13357.1"/>
    </source>
</evidence>
<dbReference type="GO" id="GO:0046839">
    <property type="term" value="P:phospholipid dephosphorylation"/>
    <property type="evidence" value="ECO:0007669"/>
    <property type="project" value="TreeGrafter"/>
</dbReference>
<accession>A0A1Y1ZTI6</accession>